<organism evidence="4 5">
    <name type="scientific">Rheinheimera phage vB_RspM_Barba2A</name>
    <dbReference type="NCBI Taxonomy" id="2565679"/>
    <lineage>
        <taxon>Viruses</taxon>
        <taxon>Duplodnaviria</taxon>
        <taxon>Heunggongvirae</taxon>
        <taxon>Uroviricota</taxon>
        <taxon>Caudoviricetes</taxon>
        <taxon>Barbavirus</taxon>
        <taxon>Barbavirus barba18A</taxon>
    </lineage>
</organism>
<feature type="domain" description="Peptidase S49" evidence="3">
    <location>
        <begin position="133"/>
        <end position="278"/>
    </location>
</feature>
<dbReference type="GO" id="GO:0006265">
    <property type="term" value="P:DNA topological change"/>
    <property type="evidence" value="ECO:0007669"/>
    <property type="project" value="InterPro"/>
</dbReference>
<dbReference type="PANTHER" id="PTHR42987:SF4">
    <property type="entry name" value="PROTEASE SOHB-RELATED"/>
    <property type="match status" value="1"/>
</dbReference>
<dbReference type="InterPro" id="IPR033855">
    <property type="entry name" value="Protein_C"/>
</dbReference>
<comment type="similarity">
    <text evidence="1">Belongs to the peptidase S49 family.</text>
</comment>
<evidence type="ECO:0000313" key="5">
    <source>
        <dbReference type="Proteomes" id="UP000302738"/>
    </source>
</evidence>
<evidence type="ECO:0000256" key="1">
    <source>
        <dbReference type="ARBA" id="ARBA00008683"/>
    </source>
</evidence>
<keyword evidence="2" id="KW-0175">Coiled coil</keyword>
<dbReference type="PANTHER" id="PTHR42987">
    <property type="entry name" value="PEPTIDASE S49"/>
    <property type="match status" value="1"/>
</dbReference>
<dbReference type="Gene3D" id="3.90.226.10">
    <property type="entry name" value="2-enoyl-CoA Hydratase, Chain A, domain 1"/>
    <property type="match status" value="1"/>
</dbReference>
<protein>
    <submittedName>
        <fullName evidence="4">Peptidase</fullName>
    </submittedName>
</protein>
<sequence>MAHKLSRLLAEKIYNKPLLITPDSLNAVLDYLEHRTDSITSKEVEASLVEMGVERSEKMLTDTLAVIPITGSLSYEKTFLGALCGMTSYEGLIEDVSEALSMGLKTIVFRADSGGGEAYSLMSTAKTIRAMADQAGAKIITYIDGMAASACYGLIAVSDEIIAHSDSQAGSIGVVIQLMNNSGKLEKEGYKRKFITSADSKVPFDDDGEFKAEWLADLKESVDTLHTKFVNHVAAYRPMSAEQVDSLQAKVFGSDKALSLGLIDKVMDHMEFQEYLEQISEEVKEPNMSLFGLFKKNTKASADVSQIMSEQQQEAALAANPEENVDMAEQALMQELQAKLDALQIQYDADVVEALAALDEKDAELNAALKELADMKQAQAEQLLADKKAKLTAVVGTEQADSLFAHLSTLEDSAFNAVVDSYKTANAKFDKSELASEVGVEADGSANTVEAESKLVQRLKARQQKQSK</sequence>
<reference evidence="4 5" key="1">
    <citation type="submission" date="2019-03" db="EMBL/GenBank/DDBJ databases">
        <title>Genomic and seasonal variations among aquatic phages infecting the Baltic Sea Gammaproteobacteria Rheinheimera sp. bal341.</title>
        <authorList>
            <person name="Nilsson E."/>
            <person name="Li K."/>
            <person name="Fridlund J."/>
            <person name="Sulcius S."/>
            <person name="Bunse C."/>
            <person name="Karlsson C.M.G."/>
            <person name="Lindh M."/>
            <person name="Lundin D."/>
            <person name="Pinhassi J."/>
            <person name="Holmfeldt K."/>
        </authorList>
    </citation>
    <scope>NUCLEOTIDE SEQUENCE [LARGE SCALE GENOMIC DNA]</scope>
</reference>
<evidence type="ECO:0000259" key="3">
    <source>
        <dbReference type="Pfam" id="PF01343"/>
    </source>
</evidence>
<name>A0A4P8MWG2_9CAUD</name>
<dbReference type="InterPro" id="IPR002142">
    <property type="entry name" value="Peptidase_S49"/>
</dbReference>
<dbReference type="Proteomes" id="UP000302738">
    <property type="component" value="Segment"/>
</dbReference>
<proteinExistence type="inferred from homology"/>
<feature type="coiled-coil region" evidence="2">
    <location>
        <begin position="333"/>
        <end position="386"/>
    </location>
</feature>
<dbReference type="InterPro" id="IPR018126">
    <property type="entry name" value="SASP_alpha/beta-type_CS"/>
</dbReference>
<evidence type="ECO:0000313" key="4">
    <source>
        <dbReference type="EMBL" id="QCQ58220.1"/>
    </source>
</evidence>
<dbReference type="CDD" id="cd07022">
    <property type="entry name" value="S49_Sppa_36K_type"/>
    <property type="match status" value="1"/>
</dbReference>
<dbReference type="Pfam" id="PF01343">
    <property type="entry name" value="Peptidase_S49"/>
    <property type="match status" value="1"/>
</dbReference>
<dbReference type="InterPro" id="IPR029045">
    <property type="entry name" value="ClpP/crotonase-like_dom_sf"/>
</dbReference>
<evidence type="ECO:0000256" key="2">
    <source>
        <dbReference type="SAM" id="Coils"/>
    </source>
</evidence>
<dbReference type="EMBL" id="MK719703">
    <property type="protein sequence ID" value="QCQ58220.1"/>
    <property type="molecule type" value="Genomic_DNA"/>
</dbReference>
<gene>
    <name evidence="4" type="ORF">Barba2A_gp097</name>
</gene>
<dbReference type="GO" id="GO:0003690">
    <property type="term" value="F:double-stranded DNA binding"/>
    <property type="evidence" value="ECO:0007669"/>
    <property type="project" value="InterPro"/>
</dbReference>
<dbReference type="PROSITE" id="PS00304">
    <property type="entry name" value="SASP_1"/>
    <property type="match status" value="1"/>
</dbReference>
<dbReference type="GO" id="GO:0008233">
    <property type="term" value="F:peptidase activity"/>
    <property type="evidence" value="ECO:0007669"/>
    <property type="project" value="InterPro"/>
</dbReference>
<accession>A0A4P8MWG2</accession>
<dbReference type="SUPFAM" id="SSF52096">
    <property type="entry name" value="ClpP/crotonase"/>
    <property type="match status" value="1"/>
</dbReference>
<dbReference type="GO" id="GO:0006508">
    <property type="term" value="P:proteolysis"/>
    <property type="evidence" value="ECO:0007669"/>
    <property type="project" value="InterPro"/>
</dbReference>